<evidence type="ECO:0000256" key="4">
    <source>
        <dbReference type="ARBA" id="ARBA00022763"/>
    </source>
</evidence>
<dbReference type="EC" id="5.6.2.4" evidence="13 15"/>
<dbReference type="EMBL" id="LDXT01000084">
    <property type="protein sequence ID" value="KRT55032.1"/>
    <property type="molecule type" value="Genomic_DNA"/>
</dbReference>
<evidence type="ECO:0000256" key="9">
    <source>
        <dbReference type="ARBA" id="ARBA00023172"/>
    </source>
</evidence>
<evidence type="ECO:0000313" key="18">
    <source>
        <dbReference type="EMBL" id="KRT55032.1"/>
    </source>
</evidence>
<evidence type="ECO:0000256" key="11">
    <source>
        <dbReference type="ARBA" id="ARBA00023235"/>
    </source>
</evidence>
<dbReference type="GO" id="GO:0006281">
    <property type="term" value="P:DNA repair"/>
    <property type="evidence" value="ECO:0007669"/>
    <property type="project" value="UniProtKB-UniRule"/>
</dbReference>
<comment type="catalytic activity">
    <reaction evidence="12 15">
        <text>Couples ATP hydrolysis with the unwinding of duplex DNA by translocating in the 3'-5' direction.</text>
        <dbReference type="EC" id="5.6.2.4"/>
    </reaction>
</comment>
<evidence type="ECO:0000256" key="12">
    <source>
        <dbReference type="ARBA" id="ARBA00034617"/>
    </source>
</evidence>
<dbReference type="SMART" id="SM00490">
    <property type="entry name" value="HELICc"/>
    <property type="match status" value="1"/>
</dbReference>
<dbReference type="Proteomes" id="UP000051634">
    <property type="component" value="Unassembled WGS sequence"/>
</dbReference>
<dbReference type="Gene3D" id="3.40.50.300">
    <property type="entry name" value="P-loop containing nucleotide triphosphate hydrolases"/>
    <property type="match status" value="2"/>
</dbReference>
<dbReference type="InterPro" id="IPR033454">
    <property type="entry name" value="RecG_wedge"/>
</dbReference>
<evidence type="ECO:0000256" key="14">
    <source>
        <dbReference type="ARBA" id="ARBA00048988"/>
    </source>
</evidence>
<proteinExistence type="inferred from homology"/>
<dbReference type="NCBIfam" id="NF008166">
    <property type="entry name" value="PRK10917.1-4"/>
    <property type="match status" value="1"/>
</dbReference>
<comment type="caution">
    <text evidence="18">The sequence shown here is derived from an EMBL/GenBank/DDBJ whole genome shotgun (WGS) entry which is preliminary data.</text>
</comment>
<dbReference type="RefSeq" id="WP_408642712.1">
    <property type="nucleotide sequence ID" value="NZ_KQ557129.1"/>
</dbReference>
<dbReference type="CDD" id="cd04488">
    <property type="entry name" value="RecG_wedge_OBF"/>
    <property type="match status" value="1"/>
</dbReference>
<evidence type="ECO:0000256" key="6">
    <source>
        <dbReference type="ARBA" id="ARBA00022806"/>
    </source>
</evidence>
<dbReference type="NCBIfam" id="NF008168">
    <property type="entry name" value="PRK10917.2-2"/>
    <property type="match status" value="1"/>
</dbReference>
<dbReference type="InterPro" id="IPR047112">
    <property type="entry name" value="RecG/Mfd"/>
</dbReference>
<evidence type="ECO:0000313" key="19">
    <source>
        <dbReference type="Proteomes" id="UP000051634"/>
    </source>
</evidence>
<name>A0A0T5YWS2_9GAMM</name>
<evidence type="ECO:0000256" key="7">
    <source>
        <dbReference type="ARBA" id="ARBA00022840"/>
    </source>
</evidence>
<dbReference type="CDD" id="cd17992">
    <property type="entry name" value="DEXHc_RecG"/>
    <property type="match status" value="1"/>
</dbReference>
<dbReference type="Pfam" id="PF19833">
    <property type="entry name" value="RecG_dom3_C"/>
    <property type="match status" value="1"/>
</dbReference>
<protein>
    <recommendedName>
        <fullName evidence="2 15">ATP-dependent DNA helicase RecG</fullName>
        <ecNumber evidence="13 15">5.6.2.4</ecNumber>
    </recommendedName>
</protein>
<dbReference type="GO" id="GO:0043138">
    <property type="term" value="F:3'-5' DNA helicase activity"/>
    <property type="evidence" value="ECO:0007669"/>
    <property type="project" value="UniProtKB-EC"/>
</dbReference>
<evidence type="ECO:0000256" key="1">
    <source>
        <dbReference type="ARBA" id="ARBA00007504"/>
    </source>
</evidence>
<evidence type="ECO:0000259" key="16">
    <source>
        <dbReference type="PROSITE" id="PS51192"/>
    </source>
</evidence>
<dbReference type="NCBIfam" id="NF008163">
    <property type="entry name" value="PRK10917.1-1"/>
    <property type="match status" value="1"/>
</dbReference>
<dbReference type="PATRIC" id="fig|54398.3.peg.1785"/>
<keyword evidence="4 15" id="KW-0227">DNA damage</keyword>
<dbReference type="GO" id="GO:0006310">
    <property type="term" value="P:DNA recombination"/>
    <property type="evidence" value="ECO:0007669"/>
    <property type="project" value="UniProtKB-UniRule"/>
</dbReference>
<reference evidence="18 19" key="1">
    <citation type="submission" date="2015-11" db="EMBL/GenBank/DDBJ databases">
        <title>The genome of Candidatus Endoriftia persephone in Ridgeia piscesae and population structure of the North Eastern Pacific vestimentiferan symbionts.</title>
        <authorList>
            <person name="Perez M."/>
            <person name="Juniper K.S."/>
        </authorList>
    </citation>
    <scope>NUCLEOTIDE SEQUENCE [LARGE SCALE GENOMIC DNA]</scope>
    <source>
        <strain evidence="18">Ind11</strain>
    </source>
</reference>
<dbReference type="FunFam" id="3.40.50.300:FF:000391">
    <property type="entry name" value="ATP-dependent DNA helicase RecG"/>
    <property type="match status" value="1"/>
</dbReference>
<dbReference type="Pfam" id="PF17191">
    <property type="entry name" value="RecG_wedge"/>
    <property type="match status" value="1"/>
</dbReference>
<keyword evidence="9 15" id="KW-0233">DNA recombination</keyword>
<keyword evidence="19" id="KW-1185">Reference proteome</keyword>
<comment type="catalytic activity">
    <reaction evidence="14 15">
        <text>ATP + H2O = ADP + phosphate + H(+)</text>
        <dbReference type="Rhea" id="RHEA:13065"/>
        <dbReference type="ChEBI" id="CHEBI:15377"/>
        <dbReference type="ChEBI" id="CHEBI:15378"/>
        <dbReference type="ChEBI" id="CHEBI:30616"/>
        <dbReference type="ChEBI" id="CHEBI:43474"/>
        <dbReference type="ChEBI" id="CHEBI:456216"/>
        <dbReference type="EC" id="5.6.2.4"/>
    </reaction>
</comment>
<keyword evidence="7 15" id="KW-0067">ATP-binding</keyword>
<evidence type="ECO:0000256" key="13">
    <source>
        <dbReference type="ARBA" id="ARBA00034808"/>
    </source>
</evidence>
<dbReference type="InterPro" id="IPR001650">
    <property type="entry name" value="Helicase_C-like"/>
</dbReference>
<dbReference type="NCBIfam" id="TIGR00643">
    <property type="entry name" value="recG"/>
    <property type="match status" value="1"/>
</dbReference>
<dbReference type="GO" id="GO:0016887">
    <property type="term" value="F:ATP hydrolysis activity"/>
    <property type="evidence" value="ECO:0007669"/>
    <property type="project" value="RHEA"/>
</dbReference>
<dbReference type="SUPFAM" id="SSF50249">
    <property type="entry name" value="Nucleic acid-binding proteins"/>
    <property type="match status" value="1"/>
</dbReference>
<dbReference type="SUPFAM" id="SSF52540">
    <property type="entry name" value="P-loop containing nucleoside triphosphate hydrolases"/>
    <property type="match status" value="2"/>
</dbReference>
<sequence length="712" mass="78885">MLWPKSTGKPTGLKKAYPATPFEQQPVTSLKRVGPKVAERLAKLGIFTLQDLLFHLPLRYQDRTRVHPIGSLRPGAQLAVEGEVERVEVKFGRRRSLLVSLADSSGRILLRFFHFSNAQKQALGRGVQLRCFGEVRNGPNSLEMVHPEYQAVSSGATLEVEAHLTPVYPTTEGVHQLTLRNLTEQVLALLETEPKGLTELLPEPLRQGLAMPDLRQAILYLHRPPPDAPQPLLLEGAHPAQQRLTFEELLAHQISLRELRQQQRQTRAPALLGDGRLRRPLLAQLPFELTAAQQRVVGEIERDLAEPVPMQRLVQGDVGCGKTIVAALAALQAVEAGLQVALMAPTELLAEQHLRSFRQWLEPLDLNIAWITGRLKGKAREAQLERVAQGEAQLVVGTHALFQDDVLFAGLGLVIIDEQHRFGVHQRLALREKGANGGHRPHQLIMTATPIPRTLAMTAYADLDISLIDELPPGRTPVQTVVIPDSRRDEVVERVRAGCAAGRQVYWVCTLVEESELLQAQAAEASAESLTEILPELEIGLVHGRIKSDEKEQIMARFKAGKIDLLVATTVIEVGVDVPNASLMIIENPERLGLAQLHQLRGRVGRGSVDSHCVLMYQAPLSANARQRLAILRESSDGFLIAQKDLEMRGPGEVLGTRQTGEVQLRIADLVRDQGMLDQVREAADQMVQHYPEQAAALVQRWLGQRVEYGRV</sequence>
<dbReference type="GO" id="GO:0005524">
    <property type="term" value="F:ATP binding"/>
    <property type="evidence" value="ECO:0007669"/>
    <property type="project" value="UniProtKB-KW"/>
</dbReference>
<dbReference type="InterPro" id="IPR011545">
    <property type="entry name" value="DEAD/DEAH_box_helicase_dom"/>
</dbReference>
<accession>A0A0T5YWS2</accession>
<evidence type="ECO:0000256" key="2">
    <source>
        <dbReference type="ARBA" id="ARBA00017846"/>
    </source>
</evidence>
<dbReference type="PANTHER" id="PTHR47964">
    <property type="entry name" value="ATP-DEPENDENT DNA HELICASE HOMOLOG RECG, CHLOROPLASTIC"/>
    <property type="match status" value="1"/>
</dbReference>
<dbReference type="Pfam" id="PF00270">
    <property type="entry name" value="DEAD"/>
    <property type="match status" value="1"/>
</dbReference>
<evidence type="ECO:0000256" key="15">
    <source>
        <dbReference type="RuleBase" id="RU363016"/>
    </source>
</evidence>
<evidence type="ECO:0000256" key="5">
    <source>
        <dbReference type="ARBA" id="ARBA00022801"/>
    </source>
</evidence>
<dbReference type="Gene3D" id="1.10.150.20">
    <property type="entry name" value="5' to 3' exonuclease, C-terminal subdomain"/>
    <property type="match status" value="1"/>
</dbReference>
<dbReference type="InterPro" id="IPR014001">
    <property type="entry name" value="Helicase_ATP-bd"/>
</dbReference>
<comment type="similarity">
    <text evidence="1 15">Belongs to the helicase family. RecG subfamily.</text>
</comment>
<keyword evidence="10 15" id="KW-0234">DNA repair</keyword>
<evidence type="ECO:0000256" key="10">
    <source>
        <dbReference type="ARBA" id="ARBA00023204"/>
    </source>
</evidence>
<dbReference type="PANTHER" id="PTHR47964:SF1">
    <property type="entry name" value="ATP-DEPENDENT DNA HELICASE HOMOLOG RECG, CHLOROPLASTIC"/>
    <property type="match status" value="1"/>
</dbReference>
<dbReference type="InterPro" id="IPR012340">
    <property type="entry name" value="NA-bd_OB-fold"/>
</dbReference>
<keyword evidence="5 15" id="KW-0378">Hydrolase</keyword>
<keyword evidence="8" id="KW-0238">DNA-binding</keyword>
<feature type="domain" description="Helicase ATP-binding" evidence="16">
    <location>
        <begin position="303"/>
        <end position="468"/>
    </location>
</feature>
<dbReference type="NCBIfam" id="NF008165">
    <property type="entry name" value="PRK10917.1-3"/>
    <property type="match status" value="1"/>
</dbReference>
<dbReference type="InterPro" id="IPR045562">
    <property type="entry name" value="RecG_dom3_C"/>
</dbReference>
<evidence type="ECO:0000256" key="8">
    <source>
        <dbReference type="ARBA" id="ARBA00023125"/>
    </source>
</evidence>
<organism evidence="18 19">
    <name type="scientific">endosymbiont of Ridgeia piscesae</name>
    <dbReference type="NCBI Taxonomy" id="54398"/>
    <lineage>
        <taxon>Bacteria</taxon>
        <taxon>Pseudomonadati</taxon>
        <taxon>Pseudomonadota</taxon>
        <taxon>Gammaproteobacteria</taxon>
        <taxon>sulfur-oxidizing symbionts</taxon>
    </lineage>
</organism>
<feature type="domain" description="Helicase C-terminal" evidence="17">
    <location>
        <begin position="501"/>
        <end position="647"/>
    </location>
</feature>
<dbReference type="InterPro" id="IPR027417">
    <property type="entry name" value="P-loop_NTPase"/>
</dbReference>
<gene>
    <name evidence="18" type="ORF">Ga0074115_1134</name>
</gene>
<dbReference type="PROSITE" id="PS51192">
    <property type="entry name" value="HELICASE_ATP_BIND_1"/>
    <property type="match status" value="1"/>
</dbReference>
<keyword evidence="3 15" id="KW-0547">Nucleotide-binding</keyword>
<dbReference type="GO" id="GO:0003677">
    <property type="term" value="F:DNA binding"/>
    <property type="evidence" value="ECO:0007669"/>
    <property type="project" value="UniProtKB-KW"/>
</dbReference>
<keyword evidence="11" id="KW-0413">Isomerase</keyword>
<keyword evidence="6 15" id="KW-0347">Helicase</keyword>
<dbReference type="AlphaFoldDB" id="A0A0T5YWS2"/>
<dbReference type="Pfam" id="PF00271">
    <property type="entry name" value="Helicase_C"/>
    <property type="match status" value="1"/>
</dbReference>
<comment type="function">
    <text evidence="15">Plays a critical role in recombination and DNA repair. Helps process Holliday junction intermediates to mature products by catalyzing branch migration. Has replication fork regression activity, unwinds stalled or blocked replication forks to make a HJ that can be resolved. Has a DNA unwinding activity characteristic of a DNA helicase with 3'-5' polarity.</text>
</comment>
<dbReference type="InterPro" id="IPR004609">
    <property type="entry name" value="ATP-dep_DNA_helicase_RecG"/>
</dbReference>
<dbReference type="PROSITE" id="PS51194">
    <property type="entry name" value="HELICASE_CTER"/>
    <property type="match status" value="1"/>
</dbReference>
<dbReference type="SMART" id="SM00487">
    <property type="entry name" value="DEXDc"/>
    <property type="match status" value="1"/>
</dbReference>
<evidence type="ECO:0000256" key="3">
    <source>
        <dbReference type="ARBA" id="ARBA00022741"/>
    </source>
</evidence>
<evidence type="ECO:0000259" key="17">
    <source>
        <dbReference type="PROSITE" id="PS51194"/>
    </source>
</evidence>
<dbReference type="Gene3D" id="2.40.50.140">
    <property type="entry name" value="Nucleic acid-binding proteins"/>
    <property type="match status" value="1"/>
</dbReference>